<keyword evidence="1" id="KW-0812">Transmembrane</keyword>
<dbReference type="Proteomes" id="UP000236262">
    <property type="component" value="Unassembled WGS sequence"/>
</dbReference>
<dbReference type="EMBL" id="CP033924">
    <property type="protein sequence ID" value="AZA84194.1"/>
    <property type="molecule type" value="Genomic_DNA"/>
</dbReference>
<evidence type="ECO:0000256" key="1">
    <source>
        <dbReference type="SAM" id="Phobius"/>
    </source>
</evidence>
<keyword evidence="1" id="KW-1133">Transmembrane helix</keyword>
<dbReference type="EMBL" id="PPEH01000006">
    <property type="protein sequence ID" value="PNW12749.1"/>
    <property type="molecule type" value="Genomic_DNA"/>
</dbReference>
<protein>
    <submittedName>
        <fullName evidence="3">Uncharacterized protein</fullName>
    </submittedName>
</protein>
<sequence length="170" mass="19901">MTKNNNQKYLPLILLLIPNFLLANAGSPMIWFSFLHLIWINFIIGTFESKLLVDKFNLQNRKWLIIAANYISMFIGYYFIAPHFSMTNGYPDFWGMKSRVGEYELGGFFIGFLCSFVATLIIEFPFYRLSLKTKLSGWKLLKPFFLVNLITNIIMLAIYFMIVAFTAKWN</sequence>
<dbReference type="Proteomes" id="UP000279972">
    <property type="component" value="Chromosome"/>
</dbReference>
<evidence type="ECO:0000313" key="4">
    <source>
        <dbReference type="Proteomes" id="UP000236262"/>
    </source>
</evidence>
<dbReference type="RefSeq" id="WP_103292855.1">
    <property type="nucleotide sequence ID" value="NZ_CP033924.1"/>
</dbReference>
<gene>
    <name evidence="3" type="ORF">C1637_17070</name>
    <name evidence="2" type="ORF">EG342_20910</name>
</gene>
<evidence type="ECO:0000313" key="3">
    <source>
        <dbReference type="EMBL" id="PNW12749.1"/>
    </source>
</evidence>
<accession>A0A3G6RHR5</accession>
<dbReference type="OrthoDB" id="1257056at2"/>
<keyword evidence="1" id="KW-0472">Membrane</keyword>
<reference evidence="2 5" key="2">
    <citation type="submission" date="2018-11" db="EMBL/GenBank/DDBJ databases">
        <title>Proposal to divide the Flavobacteriaceae and reorganize its genera based on Amino Acid Identity values calculated from whole genome sequences.</title>
        <authorList>
            <person name="Nicholson A.C."/>
            <person name="Gulvik C.A."/>
            <person name="Whitney A.M."/>
            <person name="Humrighouse B.W."/>
            <person name="Bell M."/>
            <person name="Holmes B."/>
            <person name="Steigerwalt A.G."/>
            <person name="Villarma A."/>
            <person name="Sheth M."/>
            <person name="Batra D."/>
            <person name="Pryor J."/>
            <person name="Bernardet J.-F."/>
            <person name="Hugo C."/>
            <person name="Kampfer P."/>
            <person name="Newman J."/>
            <person name="McQuiston J.R."/>
        </authorList>
    </citation>
    <scope>NUCLEOTIDE SEQUENCE [LARGE SCALE GENOMIC DNA]</scope>
    <source>
        <strain evidence="2 5">KC_1864</strain>
    </source>
</reference>
<evidence type="ECO:0000313" key="5">
    <source>
        <dbReference type="Proteomes" id="UP000279972"/>
    </source>
</evidence>
<name>A0A3G6RHR5_CHRLC</name>
<keyword evidence="5" id="KW-1185">Reference proteome</keyword>
<proteinExistence type="predicted"/>
<feature type="transmembrane region" description="Helical" evidence="1">
    <location>
        <begin position="145"/>
        <end position="167"/>
    </location>
</feature>
<reference evidence="3 4" key="1">
    <citation type="submission" date="2018-01" db="EMBL/GenBank/DDBJ databases">
        <title>Draft genome sequences of Chryseobacterium lactis NCTC11390, Chryseobacterium oncorhynchi 701B-08, and Chryseobacterium viscerum 687B-08.</title>
        <authorList>
            <person name="Jeong J.-J."/>
            <person name="Lee Y.J."/>
            <person name="Park B."/>
            <person name="Choi I.-G."/>
            <person name="Kim K.D."/>
        </authorList>
    </citation>
    <scope>NUCLEOTIDE SEQUENCE [LARGE SCALE GENOMIC DNA]</scope>
    <source>
        <strain evidence="3 4">NCTC11390</strain>
    </source>
</reference>
<dbReference type="KEGG" id="clac:EG342_20910"/>
<organism evidence="3 4">
    <name type="scientific">Chryseobacterium lactis</name>
    <dbReference type="NCBI Taxonomy" id="1241981"/>
    <lineage>
        <taxon>Bacteria</taxon>
        <taxon>Pseudomonadati</taxon>
        <taxon>Bacteroidota</taxon>
        <taxon>Flavobacteriia</taxon>
        <taxon>Flavobacteriales</taxon>
        <taxon>Weeksellaceae</taxon>
        <taxon>Chryseobacterium group</taxon>
        <taxon>Chryseobacterium</taxon>
    </lineage>
</organism>
<evidence type="ECO:0000313" key="2">
    <source>
        <dbReference type="EMBL" id="AZA84194.1"/>
    </source>
</evidence>
<feature type="transmembrane region" description="Helical" evidence="1">
    <location>
        <begin position="63"/>
        <end position="85"/>
    </location>
</feature>
<dbReference type="AlphaFoldDB" id="A0A3G6RHR5"/>
<feature type="transmembrane region" description="Helical" evidence="1">
    <location>
        <begin position="105"/>
        <end position="124"/>
    </location>
</feature>